<dbReference type="PANTHER" id="PTHR11487:SF0">
    <property type="entry name" value="S-ACYL FATTY ACID SYNTHASE THIOESTERASE, MEDIUM CHAIN"/>
    <property type="match status" value="1"/>
</dbReference>
<accession>A0ABR9P0Z7</accession>
<keyword evidence="5" id="KW-1185">Reference proteome</keyword>
<feature type="domain" description="Thioesterase TesA-like" evidence="3">
    <location>
        <begin position="25"/>
        <end position="242"/>
    </location>
</feature>
<evidence type="ECO:0000256" key="1">
    <source>
        <dbReference type="ARBA" id="ARBA00007169"/>
    </source>
</evidence>
<gene>
    <name evidence="4" type="ORF">IDM40_02145</name>
</gene>
<organism evidence="4 5">
    <name type="scientific">Nocardiopsis coralli</name>
    <dbReference type="NCBI Taxonomy" id="2772213"/>
    <lineage>
        <taxon>Bacteria</taxon>
        <taxon>Bacillati</taxon>
        <taxon>Actinomycetota</taxon>
        <taxon>Actinomycetes</taxon>
        <taxon>Streptosporangiales</taxon>
        <taxon>Nocardiopsidaceae</taxon>
        <taxon>Nocardiopsis</taxon>
    </lineage>
</organism>
<keyword evidence="2" id="KW-0378">Hydrolase</keyword>
<dbReference type="InterPro" id="IPR001031">
    <property type="entry name" value="Thioesterase"/>
</dbReference>
<evidence type="ECO:0000313" key="4">
    <source>
        <dbReference type="EMBL" id="MBE2997507.1"/>
    </source>
</evidence>
<evidence type="ECO:0000256" key="2">
    <source>
        <dbReference type="ARBA" id="ARBA00022801"/>
    </source>
</evidence>
<dbReference type="InterPro" id="IPR020802">
    <property type="entry name" value="TesA-like"/>
</dbReference>
<dbReference type="PANTHER" id="PTHR11487">
    <property type="entry name" value="THIOESTERASE"/>
    <property type="match status" value="1"/>
</dbReference>
<sequence length="253" mass="27760">MHQGALTRLKTVPDCRFRLFVLHHAGGTAQGYRPWVRHFPDDWEICLLQAPGRDTAAHLEPIGDARALARHLAEATAGLRDRPYGLFGHSMGALVAHEIAHLLLADLAEPDPAWLGVSAWSPAHGPERESPRHLRTDAELREIVARMGGTSAAALTDPDQWARIAPVVRADLGLVDTWRPDPARPPLHLPVSVLGGADDRGMPPSRLSAWREHTAGPLEHHTLPGDHFYFVGRTREVVERIVADVRARVPAVA</sequence>
<evidence type="ECO:0000259" key="3">
    <source>
        <dbReference type="SMART" id="SM00824"/>
    </source>
</evidence>
<dbReference type="Pfam" id="PF00975">
    <property type="entry name" value="Thioesterase"/>
    <property type="match status" value="1"/>
</dbReference>
<evidence type="ECO:0000313" key="5">
    <source>
        <dbReference type="Proteomes" id="UP000806528"/>
    </source>
</evidence>
<comment type="similarity">
    <text evidence="1">Belongs to the thioesterase family.</text>
</comment>
<dbReference type="InterPro" id="IPR029058">
    <property type="entry name" value="AB_hydrolase_fold"/>
</dbReference>
<reference evidence="4 5" key="1">
    <citation type="submission" date="2020-09" db="EMBL/GenBank/DDBJ databases">
        <title>Diversity and distribution of actinomycetes associated with coral in the coast of Hainan.</title>
        <authorList>
            <person name="Li F."/>
        </authorList>
    </citation>
    <scope>NUCLEOTIDE SEQUENCE [LARGE SCALE GENOMIC DNA]</scope>
    <source>
        <strain evidence="4 5">HNM0947</strain>
    </source>
</reference>
<protein>
    <submittedName>
        <fullName evidence="4">Thioesterase</fullName>
    </submittedName>
</protein>
<dbReference type="InterPro" id="IPR012223">
    <property type="entry name" value="TEII"/>
</dbReference>
<dbReference type="SMART" id="SM00824">
    <property type="entry name" value="PKS_TE"/>
    <property type="match status" value="1"/>
</dbReference>
<dbReference type="RefSeq" id="WP_193120176.1">
    <property type="nucleotide sequence ID" value="NZ_JADBGI010000002.1"/>
</dbReference>
<proteinExistence type="inferred from homology"/>
<dbReference type="EMBL" id="JADBGI010000002">
    <property type="protein sequence ID" value="MBE2997507.1"/>
    <property type="molecule type" value="Genomic_DNA"/>
</dbReference>
<dbReference type="Gene3D" id="3.40.50.1820">
    <property type="entry name" value="alpha/beta hydrolase"/>
    <property type="match status" value="1"/>
</dbReference>
<name>A0ABR9P0Z7_9ACTN</name>
<dbReference type="Proteomes" id="UP000806528">
    <property type="component" value="Unassembled WGS sequence"/>
</dbReference>
<comment type="caution">
    <text evidence="4">The sequence shown here is derived from an EMBL/GenBank/DDBJ whole genome shotgun (WGS) entry which is preliminary data.</text>
</comment>
<dbReference type="SUPFAM" id="SSF53474">
    <property type="entry name" value="alpha/beta-Hydrolases"/>
    <property type="match status" value="1"/>
</dbReference>